<dbReference type="Proteomes" id="UP001186944">
    <property type="component" value="Unassembled WGS sequence"/>
</dbReference>
<evidence type="ECO:0000256" key="5">
    <source>
        <dbReference type="ARBA" id="ARBA00023136"/>
    </source>
</evidence>
<evidence type="ECO:0000313" key="11">
    <source>
        <dbReference type="EMBL" id="KAK3090149.1"/>
    </source>
</evidence>
<evidence type="ECO:0000256" key="3">
    <source>
        <dbReference type="ARBA" id="ARBA00022989"/>
    </source>
</evidence>
<comment type="subcellular location">
    <subcellularLocation>
        <location evidence="1">Membrane</location>
        <topology evidence="1">Multi-pass membrane protein</topology>
    </subcellularLocation>
</comment>
<evidence type="ECO:0000256" key="1">
    <source>
        <dbReference type="ARBA" id="ARBA00004141"/>
    </source>
</evidence>
<evidence type="ECO:0000256" key="7">
    <source>
        <dbReference type="ARBA" id="ARBA00023224"/>
    </source>
</evidence>
<keyword evidence="5 9" id="KW-0472">Membrane</keyword>
<feature type="transmembrane region" description="Helical" evidence="9">
    <location>
        <begin position="181"/>
        <end position="203"/>
    </location>
</feature>
<keyword evidence="2 9" id="KW-0812">Transmembrane</keyword>
<dbReference type="PANTHER" id="PTHR24243:SF208">
    <property type="entry name" value="PYROKININ-1 RECEPTOR"/>
    <property type="match status" value="1"/>
</dbReference>
<dbReference type="EMBL" id="VSWD01000010">
    <property type="protein sequence ID" value="KAK3090149.1"/>
    <property type="molecule type" value="Genomic_DNA"/>
</dbReference>
<feature type="region of interest" description="Disordered" evidence="8">
    <location>
        <begin position="298"/>
        <end position="320"/>
    </location>
</feature>
<dbReference type="Gene3D" id="1.20.1070.10">
    <property type="entry name" value="Rhodopsin 7-helix transmembrane proteins"/>
    <property type="match status" value="1"/>
</dbReference>
<evidence type="ECO:0000259" key="10">
    <source>
        <dbReference type="PROSITE" id="PS50262"/>
    </source>
</evidence>
<dbReference type="AlphaFoldDB" id="A0AA88XR15"/>
<dbReference type="InterPro" id="IPR000276">
    <property type="entry name" value="GPCR_Rhodpsn"/>
</dbReference>
<protein>
    <recommendedName>
        <fullName evidence="10">G-protein coupled receptors family 1 profile domain-containing protein</fullName>
    </recommendedName>
</protein>
<feature type="transmembrane region" description="Helical" evidence="9">
    <location>
        <begin position="106"/>
        <end position="128"/>
    </location>
</feature>
<dbReference type="PRINTS" id="PR00237">
    <property type="entry name" value="GPCRRHODOPSN"/>
</dbReference>
<reference evidence="11" key="1">
    <citation type="submission" date="2019-08" db="EMBL/GenBank/DDBJ databases">
        <title>The improved chromosome-level genome for the pearl oyster Pinctada fucata martensii using PacBio sequencing and Hi-C.</title>
        <authorList>
            <person name="Zheng Z."/>
        </authorList>
    </citation>
    <scope>NUCLEOTIDE SEQUENCE</scope>
    <source>
        <strain evidence="11">ZZ-2019</strain>
        <tissue evidence="11">Adductor muscle</tissue>
    </source>
</reference>
<feature type="domain" description="G-protein coupled receptors family 1 profile" evidence="10">
    <location>
        <begin position="48"/>
        <end position="282"/>
    </location>
</feature>
<dbReference type="GO" id="GO:0004930">
    <property type="term" value="F:G protein-coupled receptor activity"/>
    <property type="evidence" value="ECO:0007669"/>
    <property type="project" value="UniProtKB-KW"/>
</dbReference>
<feature type="transmembrane region" description="Helical" evidence="9">
    <location>
        <begin position="149"/>
        <end position="169"/>
    </location>
</feature>
<keyword evidence="7" id="KW-0807">Transducer</keyword>
<feature type="transmembrane region" description="Helical" evidence="9">
    <location>
        <begin position="224"/>
        <end position="243"/>
    </location>
</feature>
<evidence type="ECO:0000256" key="4">
    <source>
        <dbReference type="ARBA" id="ARBA00023040"/>
    </source>
</evidence>
<evidence type="ECO:0000256" key="9">
    <source>
        <dbReference type="SAM" id="Phobius"/>
    </source>
</evidence>
<dbReference type="SUPFAM" id="SSF81321">
    <property type="entry name" value="Family A G protein-coupled receptor-like"/>
    <property type="match status" value="1"/>
</dbReference>
<keyword evidence="12" id="KW-1185">Reference proteome</keyword>
<dbReference type="PANTHER" id="PTHR24243">
    <property type="entry name" value="G-PROTEIN COUPLED RECEPTOR"/>
    <property type="match status" value="1"/>
</dbReference>
<dbReference type="PROSITE" id="PS50262">
    <property type="entry name" value="G_PROTEIN_RECEP_F1_2"/>
    <property type="match status" value="1"/>
</dbReference>
<dbReference type="CDD" id="cd00637">
    <property type="entry name" value="7tm_classA_rhodopsin-like"/>
    <property type="match status" value="1"/>
</dbReference>
<name>A0AA88XR15_PINIB</name>
<organism evidence="11 12">
    <name type="scientific">Pinctada imbricata</name>
    <name type="common">Atlantic pearl-oyster</name>
    <name type="synonym">Pinctada martensii</name>
    <dbReference type="NCBI Taxonomy" id="66713"/>
    <lineage>
        <taxon>Eukaryota</taxon>
        <taxon>Metazoa</taxon>
        <taxon>Spiralia</taxon>
        <taxon>Lophotrochozoa</taxon>
        <taxon>Mollusca</taxon>
        <taxon>Bivalvia</taxon>
        <taxon>Autobranchia</taxon>
        <taxon>Pteriomorphia</taxon>
        <taxon>Pterioida</taxon>
        <taxon>Pterioidea</taxon>
        <taxon>Pteriidae</taxon>
        <taxon>Pinctada</taxon>
    </lineage>
</organism>
<keyword evidence="4" id="KW-0297">G-protein coupled receptor</keyword>
<accession>A0AA88XR15</accession>
<sequence>MANSSSVQTQGMNQTLDKGLDSQSQLWEGELYLIDILTLIIAGTGVSANGIVIYLFLRFKKLRKPIIIGIGMLALSDMTSLSTQLLRRLQNYGVHSTTLWDCIETILLTAYFTSVCHVILLSLQQYLYIGFPLQSTVWFTIKRMSLISLSAWLLSFSMAFIYMSVLLFFKEQIPKTHRDIYLRIITLLSTLVPVLCLGILFFLKRRALKHSLTDRRSTAMKKMSRLVGFVVTVYLVTTTPMNIRDIMDYSFGFRPTTRWRTAFNHTCFMLLLCNYTINPFLYFILTPKFREFCCRRRRKPVPSSSGTREENLTTDCQTPL</sequence>
<proteinExistence type="predicted"/>
<evidence type="ECO:0000256" key="2">
    <source>
        <dbReference type="ARBA" id="ARBA00022692"/>
    </source>
</evidence>
<feature type="transmembrane region" description="Helical" evidence="9">
    <location>
        <begin position="31"/>
        <end position="57"/>
    </location>
</feature>
<evidence type="ECO:0000256" key="8">
    <source>
        <dbReference type="SAM" id="MobiDB-lite"/>
    </source>
</evidence>
<feature type="transmembrane region" description="Helical" evidence="9">
    <location>
        <begin position="66"/>
        <end position="86"/>
    </location>
</feature>
<feature type="transmembrane region" description="Helical" evidence="9">
    <location>
        <begin position="263"/>
        <end position="285"/>
    </location>
</feature>
<comment type="caution">
    <text evidence="11">The sequence shown here is derived from an EMBL/GenBank/DDBJ whole genome shotgun (WGS) entry which is preliminary data.</text>
</comment>
<keyword evidence="6" id="KW-0675">Receptor</keyword>
<keyword evidence="3 9" id="KW-1133">Transmembrane helix</keyword>
<gene>
    <name evidence="11" type="ORF">FSP39_009497</name>
</gene>
<evidence type="ECO:0000256" key="6">
    <source>
        <dbReference type="ARBA" id="ARBA00023170"/>
    </source>
</evidence>
<dbReference type="InterPro" id="IPR017452">
    <property type="entry name" value="GPCR_Rhodpsn_7TM"/>
</dbReference>
<dbReference type="Pfam" id="PF00001">
    <property type="entry name" value="7tm_1"/>
    <property type="match status" value="1"/>
</dbReference>
<dbReference type="GO" id="GO:0005886">
    <property type="term" value="C:plasma membrane"/>
    <property type="evidence" value="ECO:0007669"/>
    <property type="project" value="TreeGrafter"/>
</dbReference>
<evidence type="ECO:0000313" key="12">
    <source>
        <dbReference type="Proteomes" id="UP001186944"/>
    </source>
</evidence>